<proteinExistence type="predicted"/>
<name>A0AAV4SBW3_CAEEX</name>
<comment type="caution">
    <text evidence="1">The sequence shown here is derived from an EMBL/GenBank/DDBJ whole genome shotgun (WGS) entry which is preliminary data.</text>
</comment>
<keyword evidence="2" id="KW-1185">Reference proteome</keyword>
<evidence type="ECO:0000313" key="2">
    <source>
        <dbReference type="Proteomes" id="UP001054945"/>
    </source>
</evidence>
<reference evidence="1 2" key="1">
    <citation type="submission" date="2021-06" db="EMBL/GenBank/DDBJ databases">
        <title>Caerostris extrusa draft genome.</title>
        <authorList>
            <person name="Kono N."/>
            <person name="Arakawa K."/>
        </authorList>
    </citation>
    <scope>NUCLEOTIDE SEQUENCE [LARGE SCALE GENOMIC DNA]</scope>
</reference>
<accession>A0AAV4SBW3</accession>
<organism evidence="1 2">
    <name type="scientific">Caerostris extrusa</name>
    <name type="common">Bark spider</name>
    <name type="synonym">Caerostris bankana</name>
    <dbReference type="NCBI Taxonomy" id="172846"/>
    <lineage>
        <taxon>Eukaryota</taxon>
        <taxon>Metazoa</taxon>
        <taxon>Ecdysozoa</taxon>
        <taxon>Arthropoda</taxon>
        <taxon>Chelicerata</taxon>
        <taxon>Arachnida</taxon>
        <taxon>Araneae</taxon>
        <taxon>Araneomorphae</taxon>
        <taxon>Entelegynae</taxon>
        <taxon>Araneoidea</taxon>
        <taxon>Araneidae</taxon>
        <taxon>Caerostris</taxon>
    </lineage>
</organism>
<sequence length="85" mass="10116">MRSCGTAEDNNGFALIEKRIEDYYEIILNLSFRPILEGEKPPKDKKMIPSINYAWRLRTSWGFYILGGSVFEDFQWEWSSRKLFD</sequence>
<dbReference type="Proteomes" id="UP001054945">
    <property type="component" value="Unassembled WGS sequence"/>
</dbReference>
<gene>
    <name evidence="1" type="ORF">CEXT_417961</name>
</gene>
<dbReference type="EMBL" id="BPLR01009276">
    <property type="protein sequence ID" value="GIY30779.1"/>
    <property type="molecule type" value="Genomic_DNA"/>
</dbReference>
<evidence type="ECO:0000313" key="1">
    <source>
        <dbReference type="EMBL" id="GIY30779.1"/>
    </source>
</evidence>
<protein>
    <submittedName>
        <fullName evidence="1">Uncharacterized protein</fullName>
    </submittedName>
</protein>
<dbReference type="AlphaFoldDB" id="A0AAV4SBW3"/>